<feature type="transmembrane region" description="Helical" evidence="9">
    <location>
        <begin position="170"/>
        <end position="193"/>
    </location>
</feature>
<keyword evidence="3 8" id="KW-0813">Transport</keyword>
<dbReference type="InterPro" id="IPR036390">
    <property type="entry name" value="WH_DNA-bd_sf"/>
</dbReference>
<feature type="transmembrane region" description="Helical" evidence="9">
    <location>
        <begin position="6"/>
        <end position="24"/>
    </location>
</feature>
<dbReference type="RefSeq" id="WP_092984663.1">
    <property type="nucleotide sequence ID" value="NZ_FNFY01000003.1"/>
</dbReference>
<dbReference type="PANTHER" id="PTHR30477:SF8">
    <property type="entry name" value="METAL TRANSPORT SYSTEM MEMBRANE PROTEIN CT_070-RELATED"/>
    <property type="match status" value="1"/>
</dbReference>
<evidence type="ECO:0000313" key="11">
    <source>
        <dbReference type="Proteomes" id="UP000199008"/>
    </source>
</evidence>
<feature type="transmembrane region" description="Helical" evidence="9">
    <location>
        <begin position="56"/>
        <end position="75"/>
    </location>
</feature>
<keyword evidence="11" id="KW-1185">Reference proteome</keyword>
<keyword evidence="5 8" id="KW-0812">Transmembrane</keyword>
<comment type="similarity">
    <text evidence="2 8">Belongs to the ABC-3 integral membrane protein family.</text>
</comment>
<accession>A0A1G9C275</accession>
<evidence type="ECO:0000256" key="4">
    <source>
        <dbReference type="ARBA" id="ARBA00022475"/>
    </source>
</evidence>
<feature type="transmembrane region" description="Helical" evidence="9">
    <location>
        <begin position="87"/>
        <end position="106"/>
    </location>
</feature>
<reference evidence="11" key="1">
    <citation type="submission" date="2016-10" db="EMBL/GenBank/DDBJ databases">
        <authorList>
            <person name="Varghese N."/>
            <person name="Submissions S."/>
        </authorList>
    </citation>
    <scope>NUCLEOTIDE SEQUENCE [LARGE SCALE GENOMIC DNA]</scope>
    <source>
        <strain evidence="11">CGMCC 1.8895</strain>
    </source>
</reference>
<dbReference type="InterPro" id="IPR036388">
    <property type="entry name" value="WH-like_DNA-bd_sf"/>
</dbReference>
<dbReference type="CDD" id="cd06550">
    <property type="entry name" value="TM_ABC_iron-siderophores_like"/>
    <property type="match status" value="1"/>
</dbReference>
<evidence type="ECO:0000256" key="9">
    <source>
        <dbReference type="SAM" id="Phobius"/>
    </source>
</evidence>
<dbReference type="GO" id="GO:0043190">
    <property type="term" value="C:ATP-binding cassette (ABC) transporter complex"/>
    <property type="evidence" value="ECO:0007669"/>
    <property type="project" value="InterPro"/>
</dbReference>
<keyword evidence="6 9" id="KW-1133">Transmembrane helix</keyword>
<dbReference type="STRING" id="576118.SAMN05216216_103188"/>
<proteinExistence type="inferred from homology"/>
<dbReference type="InterPro" id="IPR001626">
    <property type="entry name" value="ABC_TroCD"/>
</dbReference>
<feature type="transmembrane region" description="Helical" evidence="9">
    <location>
        <begin position="139"/>
        <end position="158"/>
    </location>
</feature>
<feature type="transmembrane region" description="Helical" evidence="9">
    <location>
        <begin position="33"/>
        <end position="50"/>
    </location>
</feature>
<organism evidence="10 11">
    <name type="scientific">Lacicoccus qingdaonensis</name>
    <dbReference type="NCBI Taxonomy" id="576118"/>
    <lineage>
        <taxon>Bacteria</taxon>
        <taxon>Bacillati</taxon>
        <taxon>Bacillota</taxon>
        <taxon>Bacilli</taxon>
        <taxon>Bacillales</taxon>
        <taxon>Salinicoccaceae</taxon>
        <taxon>Lacicoccus</taxon>
    </lineage>
</organism>
<feature type="transmembrane region" description="Helical" evidence="9">
    <location>
        <begin position="257"/>
        <end position="278"/>
    </location>
</feature>
<dbReference type="GO" id="GO:0010043">
    <property type="term" value="P:response to zinc ion"/>
    <property type="evidence" value="ECO:0007669"/>
    <property type="project" value="TreeGrafter"/>
</dbReference>
<dbReference type="InterPro" id="IPR037294">
    <property type="entry name" value="ABC_BtuC-like"/>
</dbReference>
<evidence type="ECO:0000256" key="6">
    <source>
        <dbReference type="ARBA" id="ARBA00022989"/>
    </source>
</evidence>
<dbReference type="SUPFAM" id="SSF46785">
    <property type="entry name" value="Winged helix' DNA-binding domain"/>
    <property type="match status" value="1"/>
</dbReference>
<dbReference type="Gene3D" id="1.10.10.10">
    <property type="entry name" value="Winged helix-like DNA-binding domain superfamily/Winged helix DNA-binding domain"/>
    <property type="match status" value="1"/>
</dbReference>
<gene>
    <name evidence="10" type="ORF">SAMN05216216_103188</name>
</gene>
<evidence type="ECO:0000256" key="2">
    <source>
        <dbReference type="ARBA" id="ARBA00008034"/>
    </source>
</evidence>
<protein>
    <submittedName>
        <fullName evidence="10">Manganese/zinc/iron transport system permease protein</fullName>
    </submittedName>
</protein>
<dbReference type="OrthoDB" id="9788905at2"/>
<dbReference type="SUPFAM" id="SSF81345">
    <property type="entry name" value="ABC transporter involved in vitamin B12 uptake, BtuC"/>
    <property type="match status" value="1"/>
</dbReference>
<comment type="subcellular location">
    <subcellularLocation>
        <location evidence="1 8">Cell membrane</location>
        <topology evidence="1 8">Multi-pass membrane protein</topology>
    </subcellularLocation>
</comment>
<feature type="transmembrane region" description="Helical" evidence="9">
    <location>
        <begin position="227"/>
        <end position="245"/>
    </location>
</feature>
<evidence type="ECO:0000256" key="1">
    <source>
        <dbReference type="ARBA" id="ARBA00004651"/>
    </source>
</evidence>
<name>A0A1G9C275_9BACL</name>
<keyword evidence="7 9" id="KW-0472">Membrane</keyword>
<keyword evidence="4" id="KW-1003">Cell membrane</keyword>
<dbReference type="AlphaFoldDB" id="A0A1G9C275"/>
<feature type="transmembrane region" description="Helical" evidence="9">
    <location>
        <begin position="199"/>
        <end position="220"/>
    </location>
</feature>
<evidence type="ECO:0000256" key="3">
    <source>
        <dbReference type="ARBA" id="ARBA00022448"/>
    </source>
</evidence>
<evidence type="ECO:0000313" key="10">
    <source>
        <dbReference type="EMBL" id="SDK45564.1"/>
    </source>
</evidence>
<dbReference type="PANTHER" id="PTHR30477">
    <property type="entry name" value="ABC-TRANSPORTER METAL-BINDING PROTEIN"/>
    <property type="match status" value="1"/>
</dbReference>
<dbReference type="GO" id="GO:0055085">
    <property type="term" value="P:transmembrane transport"/>
    <property type="evidence" value="ECO:0007669"/>
    <property type="project" value="InterPro"/>
</dbReference>
<dbReference type="Proteomes" id="UP000199008">
    <property type="component" value="Unassembled WGS sequence"/>
</dbReference>
<evidence type="ECO:0000256" key="5">
    <source>
        <dbReference type="ARBA" id="ARBA00022692"/>
    </source>
</evidence>
<evidence type="ECO:0000256" key="8">
    <source>
        <dbReference type="RuleBase" id="RU003943"/>
    </source>
</evidence>
<dbReference type="Pfam" id="PF00950">
    <property type="entry name" value="ABC-3"/>
    <property type="match status" value="1"/>
</dbReference>
<dbReference type="Gene3D" id="1.10.3470.10">
    <property type="entry name" value="ABC transporter involved in vitamin B12 uptake, BtuC"/>
    <property type="match status" value="1"/>
</dbReference>
<dbReference type="EMBL" id="FNFY01000003">
    <property type="protein sequence ID" value="SDK45564.1"/>
    <property type="molecule type" value="Genomic_DNA"/>
</dbReference>
<evidence type="ECO:0000256" key="7">
    <source>
        <dbReference type="ARBA" id="ARBA00023136"/>
    </source>
</evidence>
<sequence>MIEVLFVLIIASLATSVLGVFLVLKNQAMTTDAISHTILLGIVLAFFITQDIRSPWLIIGAALIGVLTVYLIQLINQTNLIKNDASIGIVFTALFAIAIILISRYADNVHLDIDVVIAGEVLFAPLNRIEIFGFSIPRALWQLGLLLIVNTGFVALFYKELKVSTFDPKFAYVIGFSTTLIYYMLMTLVSVTAVVAFDAVGAILVINFFVAPVLTAYLLVKKLSHMIFLTAFIAVLNSTLGYLIGYNMDLSMSGATAAVAFLIFMTVFLFKPDGYIILKIKKRRQKKEFMHAMILMLMSEDEHETISLDEISKHFNLSRSETENQLETLEVDGYIVKTDEHYMLTLRGEEFTHYSRIKYELTPY</sequence>